<dbReference type="PANTHER" id="PTHR43283">
    <property type="entry name" value="BETA-LACTAMASE-RELATED"/>
    <property type="match status" value="1"/>
</dbReference>
<protein>
    <submittedName>
        <fullName evidence="1">Uncharacterized protein</fullName>
    </submittedName>
</protein>
<dbReference type="PANTHER" id="PTHR43283:SF7">
    <property type="entry name" value="BETA-LACTAMASE-RELATED DOMAIN-CONTAINING PROTEIN"/>
    <property type="match status" value="1"/>
</dbReference>
<evidence type="ECO:0000313" key="1">
    <source>
        <dbReference type="EMBL" id="BBH20782.1"/>
    </source>
</evidence>
<dbReference type="InterPro" id="IPR050789">
    <property type="entry name" value="Diverse_Enzym_Activities"/>
</dbReference>
<keyword evidence="2" id="KW-1185">Reference proteome</keyword>
<gene>
    <name evidence="1" type="ORF">Back11_21270</name>
</gene>
<dbReference type="OrthoDB" id="9773047at2"/>
<dbReference type="SUPFAM" id="SSF56601">
    <property type="entry name" value="beta-lactamase/transpeptidase-like"/>
    <property type="match status" value="1"/>
</dbReference>
<name>A0A3G9IR68_9BACL</name>
<dbReference type="Pfam" id="PF00144">
    <property type="entry name" value="Beta-lactamase"/>
    <property type="match status" value="1"/>
</dbReference>
<organism evidence="1 2">
    <name type="scientific">Paenibacillus baekrokdamisoli</name>
    <dbReference type="NCBI Taxonomy" id="1712516"/>
    <lineage>
        <taxon>Bacteria</taxon>
        <taxon>Bacillati</taxon>
        <taxon>Bacillota</taxon>
        <taxon>Bacilli</taxon>
        <taxon>Bacillales</taxon>
        <taxon>Paenibacillaceae</taxon>
        <taxon>Paenibacillus</taxon>
    </lineage>
</organism>
<sequence>MRLTSEDPILLSSGDEPTKVDELGLNKLDPILKEWQIKDAILVHRGQVKWKWHDKKSDRVGAIYSCTKSILSALIGIAIEQGHIAGLDQPIADYFEEIRLSSDERKRSITIRNLLTMTPGLDWPDFDKPYWQMKRTRDWVKFIVEQPMGHEPGEVFTYNSGASHLLSAILTKTTELSALEYAQLYLFNKLGFRKPRWNSSSGIYEGGAGLHLTSLDMAKFGQLYLQRGQWNGEQLLPAAWVDSSTAVHHKGLQHYEPQIFGEYGYHWWVSPKAHNGVISCYFAKGYGGQYIFVIPERELVVVIRREAEDKSRAILSKKLLFEHLIPAISK</sequence>
<accession>A0A3G9IR68</accession>
<reference evidence="1 2" key="1">
    <citation type="submission" date="2018-11" db="EMBL/GenBank/DDBJ databases">
        <title>Complete genome sequence of Paenibacillus baekrokdamisoli strain KCTC 33723.</title>
        <authorList>
            <person name="Kang S.W."/>
            <person name="Lee K.C."/>
            <person name="Kim K.K."/>
            <person name="Kim J.S."/>
            <person name="Kim D.S."/>
            <person name="Ko S.H."/>
            <person name="Yang S.H."/>
            <person name="Lee J.S."/>
        </authorList>
    </citation>
    <scope>NUCLEOTIDE SEQUENCE [LARGE SCALE GENOMIC DNA]</scope>
    <source>
        <strain evidence="1 2">KCTC 33723</strain>
    </source>
</reference>
<dbReference type="KEGG" id="pbk:Back11_21270"/>
<dbReference type="InterPro" id="IPR012338">
    <property type="entry name" value="Beta-lactam/transpept-like"/>
</dbReference>
<proteinExistence type="predicted"/>
<dbReference type="Gene3D" id="3.40.710.10">
    <property type="entry name" value="DD-peptidase/beta-lactamase superfamily"/>
    <property type="match status" value="1"/>
</dbReference>
<dbReference type="InterPro" id="IPR001466">
    <property type="entry name" value="Beta-lactam-related"/>
</dbReference>
<dbReference type="EMBL" id="AP019308">
    <property type="protein sequence ID" value="BBH20782.1"/>
    <property type="molecule type" value="Genomic_DNA"/>
</dbReference>
<evidence type="ECO:0000313" key="2">
    <source>
        <dbReference type="Proteomes" id="UP000275368"/>
    </source>
</evidence>
<dbReference type="AlphaFoldDB" id="A0A3G9IR68"/>
<dbReference type="Proteomes" id="UP000275368">
    <property type="component" value="Chromosome"/>
</dbReference>
<dbReference type="RefSeq" id="WP_125656209.1">
    <property type="nucleotide sequence ID" value="NZ_AP019308.1"/>
</dbReference>